<gene>
    <name evidence="2" type="ORF">FHR75_002727</name>
</gene>
<organism evidence="2 3">
    <name type="scientific">Kineococcus radiotolerans</name>
    <dbReference type="NCBI Taxonomy" id="131568"/>
    <lineage>
        <taxon>Bacteria</taxon>
        <taxon>Bacillati</taxon>
        <taxon>Actinomycetota</taxon>
        <taxon>Actinomycetes</taxon>
        <taxon>Kineosporiales</taxon>
        <taxon>Kineosporiaceae</taxon>
        <taxon>Kineococcus</taxon>
    </lineage>
</organism>
<reference evidence="2 3" key="2">
    <citation type="submission" date="2020-08" db="EMBL/GenBank/DDBJ databases">
        <authorList>
            <person name="Partida-Martinez L."/>
            <person name="Huntemann M."/>
            <person name="Clum A."/>
            <person name="Wang J."/>
            <person name="Palaniappan K."/>
            <person name="Ritter S."/>
            <person name="Chen I.-M."/>
            <person name="Stamatis D."/>
            <person name="Reddy T."/>
            <person name="O'Malley R."/>
            <person name="Daum C."/>
            <person name="Shapiro N."/>
            <person name="Ivanova N."/>
            <person name="Kyrpides N."/>
            <person name="Woyke T."/>
        </authorList>
    </citation>
    <scope>NUCLEOTIDE SEQUENCE [LARGE SCALE GENOMIC DNA]</scope>
    <source>
        <strain evidence="2 3">AS2.23</strain>
    </source>
</reference>
<dbReference type="CDD" id="cd06259">
    <property type="entry name" value="YdcF-like"/>
    <property type="match status" value="1"/>
</dbReference>
<dbReference type="Gene3D" id="3.40.50.620">
    <property type="entry name" value="HUPs"/>
    <property type="match status" value="1"/>
</dbReference>
<sequence length="220" mass="23289">MRARTNGPGAVLGPGLLAAAATVLAVELVHAVAARCGFPGGRRGGEPDVVLVLGHPSRRDGTLHPVQRWRTEIAVRSSSSALLVFSGYAPARGRSEAAVMAEHARRVLGVAPGRLRREEAATSTWDNIAFTLDDLAAGSRIAIASSPVHALRARRYLRRLRPDLAARLVPADDYRPGERWGWKAATVLYDGARSLRLRVGPATAETSEVAGRGEAGAPQG</sequence>
<proteinExistence type="predicted"/>
<reference evidence="2 3" key="1">
    <citation type="submission" date="2020-08" db="EMBL/GenBank/DDBJ databases">
        <title>The Agave Microbiome: Exploring the role of microbial communities in plant adaptations to desert environments.</title>
        <authorList>
            <person name="Partida-Martinez L.P."/>
        </authorList>
    </citation>
    <scope>NUCLEOTIDE SEQUENCE [LARGE SCALE GENOMIC DNA]</scope>
    <source>
        <strain evidence="2 3">AS2.23</strain>
    </source>
</reference>
<dbReference type="PANTHER" id="PTHR30336:SF20">
    <property type="entry name" value="DUF218 DOMAIN-CONTAINING PROTEIN"/>
    <property type="match status" value="1"/>
</dbReference>
<dbReference type="EMBL" id="JACHVY010000002">
    <property type="protein sequence ID" value="MBB2901912.1"/>
    <property type="molecule type" value="Genomic_DNA"/>
</dbReference>
<evidence type="ECO:0000313" key="2">
    <source>
        <dbReference type="EMBL" id="MBB2901912.1"/>
    </source>
</evidence>
<dbReference type="InterPro" id="IPR014729">
    <property type="entry name" value="Rossmann-like_a/b/a_fold"/>
</dbReference>
<evidence type="ECO:0000313" key="3">
    <source>
        <dbReference type="Proteomes" id="UP000533269"/>
    </source>
</evidence>
<dbReference type="AlphaFoldDB" id="A0A7W4TN45"/>
<dbReference type="RefSeq" id="WP_221183709.1">
    <property type="nucleotide sequence ID" value="NZ_JACHVY010000002.1"/>
</dbReference>
<feature type="domain" description="DUF218" evidence="1">
    <location>
        <begin position="48"/>
        <end position="173"/>
    </location>
</feature>
<dbReference type="PANTHER" id="PTHR30336">
    <property type="entry name" value="INNER MEMBRANE PROTEIN, PROBABLE PERMEASE"/>
    <property type="match status" value="1"/>
</dbReference>
<evidence type="ECO:0000259" key="1">
    <source>
        <dbReference type="Pfam" id="PF02698"/>
    </source>
</evidence>
<name>A0A7W4TN45_KINRA</name>
<dbReference type="InterPro" id="IPR051599">
    <property type="entry name" value="Cell_Envelope_Assoc"/>
</dbReference>
<comment type="caution">
    <text evidence="2">The sequence shown here is derived from an EMBL/GenBank/DDBJ whole genome shotgun (WGS) entry which is preliminary data.</text>
</comment>
<protein>
    <submittedName>
        <fullName evidence="2">Uncharacterized SAM-binding protein YcdF (DUF218 family)</fullName>
    </submittedName>
</protein>
<dbReference type="Proteomes" id="UP000533269">
    <property type="component" value="Unassembled WGS sequence"/>
</dbReference>
<dbReference type="GO" id="GO:0005886">
    <property type="term" value="C:plasma membrane"/>
    <property type="evidence" value="ECO:0007669"/>
    <property type="project" value="TreeGrafter"/>
</dbReference>
<accession>A0A7W4TN45</accession>
<dbReference type="InterPro" id="IPR003848">
    <property type="entry name" value="DUF218"/>
</dbReference>
<dbReference type="Pfam" id="PF02698">
    <property type="entry name" value="DUF218"/>
    <property type="match status" value="1"/>
</dbReference>